<organism evidence="2 3">
    <name type="scientific">Massariosphaeria phaeospora</name>
    <dbReference type="NCBI Taxonomy" id="100035"/>
    <lineage>
        <taxon>Eukaryota</taxon>
        <taxon>Fungi</taxon>
        <taxon>Dikarya</taxon>
        <taxon>Ascomycota</taxon>
        <taxon>Pezizomycotina</taxon>
        <taxon>Dothideomycetes</taxon>
        <taxon>Pleosporomycetidae</taxon>
        <taxon>Pleosporales</taxon>
        <taxon>Pleosporales incertae sedis</taxon>
        <taxon>Massariosphaeria</taxon>
    </lineage>
</organism>
<reference evidence="2 3" key="1">
    <citation type="submission" date="2020-01" db="EMBL/GenBank/DDBJ databases">
        <authorList>
            <consortium name="DOE Joint Genome Institute"/>
            <person name="Haridas S."/>
            <person name="Albert R."/>
            <person name="Binder M."/>
            <person name="Bloem J."/>
            <person name="Labutti K."/>
            <person name="Salamov A."/>
            <person name="Andreopoulos B."/>
            <person name="Baker S.E."/>
            <person name="Barry K."/>
            <person name="Bills G."/>
            <person name="Bluhm B.H."/>
            <person name="Cannon C."/>
            <person name="Castanera R."/>
            <person name="Culley D.E."/>
            <person name="Daum C."/>
            <person name="Ezra D."/>
            <person name="Gonzalez J.B."/>
            <person name="Henrissat B."/>
            <person name="Kuo A."/>
            <person name="Liang C."/>
            <person name="Lipzen A."/>
            <person name="Lutzoni F."/>
            <person name="Magnuson J."/>
            <person name="Mondo S."/>
            <person name="Nolan M."/>
            <person name="Ohm R."/>
            <person name="Pangilinan J."/>
            <person name="Park H.-J.H."/>
            <person name="Ramirez L."/>
            <person name="Alfaro M."/>
            <person name="Sun H."/>
            <person name="Tritt A."/>
            <person name="Yoshinaga Y."/>
            <person name="Zwiers L.-H.L."/>
            <person name="Turgeon B.G."/>
            <person name="Goodwin S.B."/>
            <person name="Spatafora J.W."/>
            <person name="Crous P.W."/>
            <person name="Grigoriev I.V."/>
        </authorList>
    </citation>
    <scope>NUCLEOTIDE SEQUENCE [LARGE SCALE GENOMIC DNA]</scope>
    <source>
        <strain evidence="2 3">CBS 611.86</strain>
    </source>
</reference>
<sequence>MFSTTFPSGRRDYSFNPHANVFMPATAFQHPTIAVPSMPATAGPLPPHIGSSTAPFMYQNEPIVPYGAPIFRNNASASPSYFNADINSGIAINHTDNLPQSGDFFPQQFSNAYSQFDGHAAGNTGEQPWSVPFFNHGYTNDTETFHHTDNGYESLYNDVYSKYYGKEIQGAIEPVRHNGDVGRQLHIDTHHVLNDVLNNITPSCSGKDNGQVRGNTYDASNDDDESTYDTDHGLNDVLNGNSPSYSGVDNGYVLADTYDASSDDDESTYDTHIAPTVSDIGGHGADTCDLSAHTPGASSIDPYHSTEIIVSVDFDDENDNDVETVVPETNDVDEDYLSYPTPNSGMASAGPSPLATELDVAPGSSRTRKAKGKRKKIAAEAKKQAAKNSTAKKTTARSRNTKETAARIKKTPKASVKKNESISLYFNSLASALIHDDTPAWKPPAGDETIPQTNSEEQAVVRNLMSAFLNKEAVNDNKFERRWGETSNYYAEEDLEKLAWRILACTIKLHTEGWKEPVYDKGLLAQIERTWDFSFAKRMECIVNLVRHNKRVCEDLLRGEKLSIVVGAPGFLERRAKSNKGSNKRKADRIKYATEHMEPVPVKRKRGGGVEDGEGMDEEERGVKRSKTAK</sequence>
<evidence type="ECO:0000313" key="3">
    <source>
        <dbReference type="Proteomes" id="UP000481861"/>
    </source>
</evidence>
<feature type="compositionally biased region" description="Polar residues" evidence="1">
    <location>
        <begin position="204"/>
        <end position="219"/>
    </location>
</feature>
<feature type="region of interest" description="Disordered" evidence="1">
    <location>
        <begin position="204"/>
        <end position="243"/>
    </location>
</feature>
<keyword evidence="3" id="KW-1185">Reference proteome</keyword>
<protein>
    <submittedName>
        <fullName evidence="2">Uncharacterized protein</fullName>
    </submittedName>
</protein>
<name>A0A7C8MDT0_9PLEO</name>
<comment type="caution">
    <text evidence="2">The sequence shown here is derived from an EMBL/GenBank/DDBJ whole genome shotgun (WGS) entry which is preliminary data.</text>
</comment>
<feature type="region of interest" description="Disordered" evidence="1">
    <location>
        <begin position="330"/>
        <end position="412"/>
    </location>
</feature>
<gene>
    <name evidence="2" type="ORF">BDV95DRAFT_591229</name>
</gene>
<evidence type="ECO:0000256" key="1">
    <source>
        <dbReference type="SAM" id="MobiDB-lite"/>
    </source>
</evidence>
<feature type="compositionally biased region" description="Basic and acidic residues" evidence="1">
    <location>
        <begin position="589"/>
        <end position="598"/>
    </location>
</feature>
<proteinExistence type="predicted"/>
<dbReference type="AlphaFoldDB" id="A0A7C8MDT0"/>
<feature type="compositionally biased region" description="Basic residues" evidence="1">
    <location>
        <begin position="366"/>
        <end position="376"/>
    </location>
</feature>
<feature type="compositionally biased region" description="Acidic residues" evidence="1">
    <location>
        <begin position="611"/>
        <end position="620"/>
    </location>
</feature>
<feature type="region of interest" description="Disordered" evidence="1">
    <location>
        <begin position="576"/>
        <end position="630"/>
    </location>
</feature>
<accession>A0A7C8MDT0</accession>
<dbReference type="EMBL" id="JAADJZ010000004">
    <property type="protein sequence ID" value="KAF2875796.1"/>
    <property type="molecule type" value="Genomic_DNA"/>
</dbReference>
<evidence type="ECO:0000313" key="2">
    <source>
        <dbReference type="EMBL" id="KAF2875796.1"/>
    </source>
</evidence>
<dbReference type="Proteomes" id="UP000481861">
    <property type="component" value="Unassembled WGS sequence"/>
</dbReference>
<dbReference type="OrthoDB" id="3791931at2759"/>